<organism evidence="2">
    <name type="scientific">Brassica napus</name>
    <name type="common">Rape</name>
    <dbReference type="NCBI Taxonomy" id="3708"/>
    <lineage>
        <taxon>Eukaryota</taxon>
        <taxon>Viridiplantae</taxon>
        <taxon>Streptophyta</taxon>
        <taxon>Embryophyta</taxon>
        <taxon>Tracheophyta</taxon>
        <taxon>Spermatophyta</taxon>
        <taxon>Magnoliopsida</taxon>
        <taxon>eudicotyledons</taxon>
        <taxon>Gunneridae</taxon>
        <taxon>Pentapetalae</taxon>
        <taxon>rosids</taxon>
        <taxon>malvids</taxon>
        <taxon>Brassicales</taxon>
        <taxon>Brassicaceae</taxon>
        <taxon>Brassiceae</taxon>
        <taxon>Brassica</taxon>
    </lineage>
</organism>
<dbReference type="Proteomes" id="UP001295469">
    <property type="component" value="Chromosome A01"/>
</dbReference>
<feature type="compositionally biased region" description="Polar residues" evidence="1">
    <location>
        <begin position="27"/>
        <end position="54"/>
    </location>
</feature>
<dbReference type="EMBL" id="HG994355">
    <property type="protein sequence ID" value="CAF2151231.1"/>
    <property type="molecule type" value="Genomic_DNA"/>
</dbReference>
<evidence type="ECO:0000313" key="2">
    <source>
        <dbReference type="EMBL" id="CAF2151231.1"/>
    </source>
</evidence>
<proteinExistence type="predicted"/>
<reference evidence="2" key="1">
    <citation type="submission" date="2021-01" db="EMBL/GenBank/DDBJ databases">
        <authorList>
            <consortium name="Genoscope - CEA"/>
            <person name="William W."/>
        </authorList>
    </citation>
    <scope>NUCLEOTIDE SEQUENCE</scope>
</reference>
<feature type="region of interest" description="Disordered" evidence="1">
    <location>
        <begin position="1"/>
        <end position="139"/>
    </location>
</feature>
<gene>
    <name evidence="2" type="ORF">DARMORV10_A01P23150.1</name>
</gene>
<protein>
    <submittedName>
        <fullName evidence="2">(rape) hypothetical protein</fullName>
    </submittedName>
</protein>
<sequence length="139" mass="15501">MQSRGSTRAATEPPSPGDNTEKEALHTHSTIENQSQDLPVSRNRTNQETETQSRLSRDLTGGARKRRHTPDLSPQEPSLTDPPRMETRLEAARTEQGLRQRPQRGGDEPVEQRGKKERKLPTTAYGTTAVGAKGTRRLH</sequence>
<accession>A0A816XTW7</accession>
<evidence type="ECO:0000256" key="1">
    <source>
        <dbReference type="SAM" id="MobiDB-lite"/>
    </source>
</evidence>
<feature type="compositionally biased region" description="Basic and acidic residues" evidence="1">
    <location>
        <begin position="83"/>
        <end position="114"/>
    </location>
</feature>
<name>A0A816XTW7_BRANA</name>
<dbReference type="AlphaFoldDB" id="A0A816XTW7"/>